<organism evidence="5 6">
    <name type="scientific">Paenibacillus radicis</name>
    <name type="common">ex Gao et al. 2016</name>
    <dbReference type="NCBI Taxonomy" id="1737354"/>
    <lineage>
        <taxon>Bacteria</taxon>
        <taxon>Bacillati</taxon>
        <taxon>Bacillota</taxon>
        <taxon>Bacilli</taxon>
        <taxon>Bacillales</taxon>
        <taxon>Paenibacillaceae</taxon>
        <taxon>Paenibacillus</taxon>
    </lineage>
</organism>
<dbReference type="CDD" id="cd07377">
    <property type="entry name" value="WHTH_GntR"/>
    <property type="match status" value="1"/>
</dbReference>
<dbReference type="InterPro" id="IPR011663">
    <property type="entry name" value="UTRA"/>
</dbReference>
<dbReference type="RefSeq" id="WP_188889725.1">
    <property type="nucleotide sequence ID" value="NZ_BMHY01000004.1"/>
</dbReference>
<dbReference type="PANTHER" id="PTHR44846">
    <property type="entry name" value="MANNOSYL-D-GLYCERATE TRANSPORT/METABOLISM SYSTEM REPRESSOR MNGR-RELATED"/>
    <property type="match status" value="1"/>
</dbReference>
<accession>A0A917H7I0</accession>
<dbReference type="EMBL" id="BMHY01000004">
    <property type="protein sequence ID" value="GGG70574.1"/>
    <property type="molecule type" value="Genomic_DNA"/>
</dbReference>
<dbReference type="InterPro" id="IPR028978">
    <property type="entry name" value="Chorismate_lyase_/UTRA_dom_sf"/>
</dbReference>
<evidence type="ECO:0000256" key="2">
    <source>
        <dbReference type="ARBA" id="ARBA00023125"/>
    </source>
</evidence>
<feature type="domain" description="HTH gntR-type" evidence="4">
    <location>
        <begin position="2"/>
        <end position="70"/>
    </location>
</feature>
<dbReference type="Gene3D" id="1.10.10.10">
    <property type="entry name" value="Winged helix-like DNA-binding domain superfamily/Winged helix DNA-binding domain"/>
    <property type="match status" value="1"/>
</dbReference>
<keyword evidence="6" id="KW-1185">Reference proteome</keyword>
<dbReference type="InterPro" id="IPR036390">
    <property type="entry name" value="WH_DNA-bd_sf"/>
</dbReference>
<dbReference type="Pfam" id="PF00392">
    <property type="entry name" value="GntR"/>
    <property type="match status" value="1"/>
</dbReference>
<dbReference type="PRINTS" id="PR00035">
    <property type="entry name" value="HTHGNTR"/>
</dbReference>
<dbReference type="PANTHER" id="PTHR44846:SF17">
    <property type="entry name" value="GNTR-FAMILY TRANSCRIPTIONAL REGULATOR"/>
    <property type="match status" value="1"/>
</dbReference>
<dbReference type="Pfam" id="PF07702">
    <property type="entry name" value="UTRA"/>
    <property type="match status" value="1"/>
</dbReference>
<comment type="caution">
    <text evidence="5">The sequence shown here is derived from an EMBL/GenBank/DDBJ whole genome shotgun (WGS) entry which is preliminary data.</text>
</comment>
<keyword evidence="1" id="KW-0805">Transcription regulation</keyword>
<evidence type="ECO:0000313" key="5">
    <source>
        <dbReference type="EMBL" id="GGG70574.1"/>
    </source>
</evidence>
<dbReference type="SMART" id="SM00866">
    <property type="entry name" value="UTRA"/>
    <property type="match status" value="1"/>
</dbReference>
<dbReference type="Gene3D" id="3.40.1410.10">
    <property type="entry name" value="Chorismate lyase-like"/>
    <property type="match status" value="1"/>
</dbReference>
<keyword evidence="2" id="KW-0238">DNA-binding</keyword>
<evidence type="ECO:0000259" key="4">
    <source>
        <dbReference type="PROSITE" id="PS50949"/>
    </source>
</evidence>
<name>A0A917H7I0_9BACL</name>
<proteinExistence type="predicted"/>
<dbReference type="GO" id="GO:0045892">
    <property type="term" value="P:negative regulation of DNA-templated transcription"/>
    <property type="evidence" value="ECO:0007669"/>
    <property type="project" value="TreeGrafter"/>
</dbReference>
<dbReference type="PROSITE" id="PS50949">
    <property type="entry name" value="HTH_GNTR"/>
    <property type="match status" value="1"/>
</dbReference>
<dbReference type="Proteomes" id="UP000600247">
    <property type="component" value="Unassembled WGS sequence"/>
</dbReference>
<evidence type="ECO:0000256" key="3">
    <source>
        <dbReference type="ARBA" id="ARBA00023163"/>
    </source>
</evidence>
<evidence type="ECO:0000256" key="1">
    <source>
        <dbReference type="ARBA" id="ARBA00023015"/>
    </source>
</evidence>
<dbReference type="InterPro" id="IPR050679">
    <property type="entry name" value="Bact_HTH_transcr_reg"/>
</dbReference>
<keyword evidence="3" id="KW-0804">Transcription</keyword>
<dbReference type="InterPro" id="IPR036388">
    <property type="entry name" value="WH-like_DNA-bd_sf"/>
</dbReference>
<dbReference type="SMART" id="SM00345">
    <property type="entry name" value="HTH_GNTR"/>
    <property type="match status" value="1"/>
</dbReference>
<evidence type="ECO:0000313" key="6">
    <source>
        <dbReference type="Proteomes" id="UP000600247"/>
    </source>
</evidence>
<gene>
    <name evidence="5" type="ORF">GCM10010918_27410</name>
</gene>
<reference evidence="5 6" key="1">
    <citation type="journal article" date="2014" name="Int. J. Syst. Evol. Microbiol.">
        <title>Complete genome sequence of Corynebacterium casei LMG S-19264T (=DSM 44701T), isolated from a smear-ripened cheese.</title>
        <authorList>
            <consortium name="US DOE Joint Genome Institute (JGI-PGF)"/>
            <person name="Walter F."/>
            <person name="Albersmeier A."/>
            <person name="Kalinowski J."/>
            <person name="Ruckert C."/>
        </authorList>
    </citation>
    <scope>NUCLEOTIDE SEQUENCE [LARGE SCALE GENOMIC DNA]</scope>
    <source>
        <strain evidence="5 6">CGMCC 1.15286</strain>
    </source>
</reference>
<dbReference type="AlphaFoldDB" id="A0A917H7I0"/>
<dbReference type="SUPFAM" id="SSF46785">
    <property type="entry name" value="Winged helix' DNA-binding domain"/>
    <property type="match status" value="1"/>
</dbReference>
<sequence>MNTKTNLIIQKMTQEIEDGIWPSGSQLPSETELSNIFQVSRATIRQALQELAFSGKVIRKRGIGTFVGNATIQYGINDLVSITNLISQSGYKVSVEHVSLKIEKPSPKVCELLNMSEFDPVYSVERIILADNIPVVYEKIIYPTHILTGVKEEAFYGSNFKMLEQRGIYIQSSEGKISPVYASKYMASLLKLPTNAPLLFMDSVFKNQNQEAVYYVEEYFTEMFSFPIHRVRLN</sequence>
<dbReference type="GO" id="GO:0003677">
    <property type="term" value="F:DNA binding"/>
    <property type="evidence" value="ECO:0007669"/>
    <property type="project" value="UniProtKB-KW"/>
</dbReference>
<dbReference type="InterPro" id="IPR000524">
    <property type="entry name" value="Tscrpt_reg_HTH_GntR"/>
</dbReference>
<dbReference type="SUPFAM" id="SSF64288">
    <property type="entry name" value="Chorismate lyase-like"/>
    <property type="match status" value="1"/>
</dbReference>
<dbReference type="GO" id="GO:0003700">
    <property type="term" value="F:DNA-binding transcription factor activity"/>
    <property type="evidence" value="ECO:0007669"/>
    <property type="project" value="InterPro"/>
</dbReference>
<protein>
    <submittedName>
        <fullName evidence="5">Transcriptional regulator</fullName>
    </submittedName>
</protein>